<dbReference type="Proteomes" id="UP000008810">
    <property type="component" value="Chromosome 1"/>
</dbReference>
<dbReference type="EnsemblPlants" id="PNT75503">
    <property type="protein sequence ID" value="PNT75503"/>
    <property type="gene ID" value="BRADI_1g33690v3"/>
</dbReference>
<sequence>MVTDLTFRSNFSGMATDLFGIHRTISALLEKEGIAIIRGLESKGSVQKLAEILLKASGQKLSSDILLEPMDKYSKHNSKESIRRTIMEHDEVFRQQVHELHRLYSVQKSLMAQLGGVKHSFQFRTEENQEMVQSQRPNLKNSPCTSEASQCVHLGNAQYSAPQQVPERPFIQECKPASCLNLFTEETSRNQEGRSARGKSVEGESWSASMESDLDLKLSIAPSSHVTKAPHWLFSSGRRERKSSGQHR</sequence>
<accession>A0A0Q3L269</accession>
<reference evidence="2 3" key="1">
    <citation type="journal article" date="2010" name="Nature">
        <title>Genome sequencing and analysis of the model grass Brachypodium distachyon.</title>
        <authorList>
            <consortium name="International Brachypodium Initiative"/>
        </authorList>
    </citation>
    <scope>NUCLEOTIDE SEQUENCE [LARGE SCALE GENOMIC DNA]</scope>
    <source>
        <strain evidence="2">Bd21</strain>
        <strain evidence="3">cv. Bd21</strain>
    </source>
</reference>
<feature type="region of interest" description="Disordered" evidence="1">
    <location>
        <begin position="229"/>
        <end position="248"/>
    </location>
</feature>
<organism evidence="2">
    <name type="scientific">Brachypodium distachyon</name>
    <name type="common">Purple false brome</name>
    <name type="synonym">Trachynia distachya</name>
    <dbReference type="NCBI Taxonomy" id="15368"/>
    <lineage>
        <taxon>Eukaryota</taxon>
        <taxon>Viridiplantae</taxon>
        <taxon>Streptophyta</taxon>
        <taxon>Embryophyta</taxon>
        <taxon>Tracheophyta</taxon>
        <taxon>Spermatophyta</taxon>
        <taxon>Magnoliopsida</taxon>
        <taxon>Liliopsida</taxon>
        <taxon>Poales</taxon>
        <taxon>Poaceae</taxon>
        <taxon>BOP clade</taxon>
        <taxon>Pooideae</taxon>
        <taxon>Stipodae</taxon>
        <taxon>Brachypodieae</taxon>
        <taxon>Brachypodium</taxon>
    </lineage>
</organism>
<name>A0A0Q3L269_BRADI</name>
<reference evidence="3" key="3">
    <citation type="submission" date="2018-08" db="UniProtKB">
        <authorList>
            <consortium name="EnsemblPlants"/>
        </authorList>
    </citation>
    <scope>IDENTIFICATION</scope>
    <source>
        <strain evidence="3">cv. Bd21</strain>
    </source>
</reference>
<feature type="compositionally biased region" description="Basic and acidic residues" evidence="1">
    <location>
        <begin position="186"/>
        <end position="202"/>
    </location>
</feature>
<reference evidence="2" key="2">
    <citation type="submission" date="2017-06" db="EMBL/GenBank/DDBJ databases">
        <title>WGS assembly of Brachypodium distachyon.</title>
        <authorList>
            <consortium name="The International Brachypodium Initiative"/>
            <person name="Lucas S."/>
            <person name="Harmon-Smith M."/>
            <person name="Lail K."/>
            <person name="Tice H."/>
            <person name="Grimwood J."/>
            <person name="Bruce D."/>
            <person name="Barry K."/>
            <person name="Shu S."/>
            <person name="Lindquist E."/>
            <person name="Wang M."/>
            <person name="Pitluck S."/>
            <person name="Vogel J.P."/>
            <person name="Garvin D.F."/>
            <person name="Mockler T.C."/>
            <person name="Schmutz J."/>
            <person name="Rokhsar D."/>
            <person name="Bevan M.W."/>
        </authorList>
    </citation>
    <scope>NUCLEOTIDE SEQUENCE</scope>
    <source>
        <strain evidence="2">Bd21</strain>
    </source>
</reference>
<dbReference type="ExpressionAtlas" id="A0A0Q3L269">
    <property type="expression patterns" value="baseline and differential"/>
</dbReference>
<evidence type="ECO:0000313" key="4">
    <source>
        <dbReference type="Proteomes" id="UP000008810"/>
    </source>
</evidence>
<feature type="compositionally biased region" description="Basic residues" evidence="1">
    <location>
        <begin position="239"/>
        <end position="248"/>
    </location>
</feature>
<dbReference type="Gramene" id="PNT75503">
    <property type="protein sequence ID" value="PNT75503"/>
    <property type="gene ID" value="BRADI_1g33690v3"/>
</dbReference>
<protein>
    <submittedName>
        <fullName evidence="2 3">Uncharacterized protein</fullName>
    </submittedName>
</protein>
<dbReference type="OrthoDB" id="1928288at2759"/>
<dbReference type="EnsemblPlants" id="KQK17321">
    <property type="protein sequence ID" value="KQK17321"/>
    <property type="gene ID" value="BRADI_1g33690v3"/>
</dbReference>
<dbReference type="RefSeq" id="XP_014753346.1">
    <property type="nucleotide sequence ID" value="XM_014897860.2"/>
</dbReference>
<dbReference type="Gramene" id="KQK17321">
    <property type="protein sequence ID" value="KQK17321"/>
    <property type="gene ID" value="BRADI_1g33690v3"/>
</dbReference>
<keyword evidence="4" id="KW-1185">Reference proteome</keyword>
<evidence type="ECO:0000313" key="2">
    <source>
        <dbReference type="EMBL" id="KQK17321.1"/>
    </source>
</evidence>
<feature type="region of interest" description="Disordered" evidence="1">
    <location>
        <begin position="185"/>
        <end position="208"/>
    </location>
</feature>
<dbReference type="GeneID" id="100833553"/>
<evidence type="ECO:0000313" key="3">
    <source>
        <dbReference type="EnsemblPlants" id="KQK17321"/>
    </source>
</evidence>
<dbReference type="STRING" id="15368.A0A0Q3L269"/>
<dbReference type="EMBL" id="CM000880">
    <property type="protein sequence ID" value="PNT75503.1"/>
    <property type="molecule type" value="Genomic_DNA"/>
</dbReference>
<proteinExistence type="predicted"/>
<dbReference type="PANTHER" id="PTHR33167:SF61">
    <property type="entry name" value="OS06G0694400 PROTEIN"/>
    <property type="match status" value="1"/>
</dbReference>
<gene>
    <name evidence="3" type="primary">LOC100833553</name>
    <name evidence="2" type="ORF">BRADI_1g33690v3</name>
</gene>
<dbReference type="EMBL" id="CM000880">
    <property type="protein sequence ID" value="KQK17321.1"/>
    <property type="molecule type" value="Genomic_DNA"/>
</dbReference>
<dbReference type="AlphaFoldDB" id="A0A0Q3L269"/>
<dbReference type="PANTHER" id="PTHR33167">
    <property type="entry name" value="TRANSCRIPTION FACTOR, PUTATIVE (DUF863)-RELATED"/>
    <property type="match status" value="1"/>
</dbReference>
<evidence type="ECO:0000256" key="1">
    <source>
        <dbReference type="SAM" id="MobiDB-lite"/>
    </source>
</evidence>